<feature type="compositionally biased region" description="Polar residues" evidence="1">
    <location>
        <begin position="488"/>
        <end position="509"/>
    </location>
</feature>
<dbReference type="EMBL" id="JACMSC010000017">
    <property type="protein sequence ID" value="KAG6479987.1"/>
    <property type="molecule type" value="Genomic_DNA"/>
</dbReference>
<organism evidence="2 3">
    <name type="scientific">Zingiber officinale</name>
    <name type="common">Ginger</name>
    <name type="synonym">Amomum zingiber</name>
    <dbReference type="NCBI Taxonomy" id="94328"/>
    <lineage>
        <taxon>Eukaryota</taxon>
        <taxon>Viridiplantae</taxon>
        <taxon>Streptophyta</taxon>
        <taxon>Embryophyta</taxon>
        <taxon>Tracheophyta</taxon>
        <taxon>Spermatophyta</taxon>
        <taxon>Magnoliopsida</taxon>
        <taxon>Liliopsida</taxon>
        <taxon>Zingiberales</taxon>
        <taxon>Zingiberaceae</taxon>
        <taxon>Zingiber</taxon>
    </lineage>
</organism>
<dbReference type="GO" id="GO:0043622">
    <property type="term" value="P:cortical microtubule organization"/>
    <property type="evidence" value="ECO:0007669"/>
    <property type="project" value="TreeGrafter"/>
</dbReference>
<dbReference type="PANTHER" id="PTHR31949">
    <property type="entry name" value="GASTRIC MUCIN-LIKE PROTEIN"/>
    <property type="match status" value="1"/>
</dbReference>
<feature type="compositionally biased region" description="Polar residues" evidence="1">
    <location>
        <begin position="518"/>
        <end position="554"/>
    </location>
</feature>
<evidence type="ECO:0000256" key="1">
    <source>
        <dbReference type="SAM" id="MobiDB-lite"/>
    </source>
</evidence>
<feature type="compositionally biased region" description="Polar residues" evidence="1">
    <location>
        <begin position="402"/>
        <end position="447"/>
    </location>
</feature>
<feature type="compositionally biased region" description="Low complexity" evidence="1">
    <location>
        <begin position="597"/>
        <end position="606"/>
    </location>
</feature>
<protein>
    <submittedName>
        <fullName evidence="2">Uncharacterized protein</fullName>
    </submittedName>
</protein>
<gene>
    <name evidence="2" type="ORF">ZIOFF_063464</name>
</gene>
<feature type="region of interest" description="Disordered" evidence="1">
    <location>
        <begin position="394"/>
        <end position="614"/>
    </location>
</feature>
<accession>A0A8J5F6H1</accession>
<proteinExistence type="predicted"/>
<feature type="region of interest" description="Disordered" evidence="1">
    <location>
        <begin position="1396"/>
        <end position="1419"/>
    </location>
</feature>
<dbReference type="Proteomes" id="UP000734854">
    <property type="component" value="Unassembled WGS sequence"/>
</dbReference>
<reference evidence="2 3" key="1">
    <citation type="submission" date="2020-08" db="EMBL/GenBank/DDBJ databases">
        <title>Plant Genome Project.</title>
        <authorList>
            <person name="Zhang R.-G."/>
        </authorList>
    </citation>
    <scope>NUCLEOTIDE SEQUENCE [LARGE SCALE GENOMIC DNA]</scope>
    <source>
        <tissue evidence="2">Rhizome</tissue>
    </source>
</reference>
<feature type="region of interest" description="Disordered" evidence="1">
    <location>
        <begin position="285"/>
        <end position="314"/>
    </location>
</feature>
<dbReference type="PANTHER" id="PTHR31949:SF3">
    <property type="entry name" value="RUN_FYVE DOMAIN PROTEIN"/>
    <property type="match status" value="1"/>
</dbReference>
<evidence type="ECO:0000313" key="2">
    <source>
        <dbReference type="EMBL" id="KAG6479987.1"/>
    </source>
</evidence>
<sequence length="1463" mass="161661">MITSHLAGEGSSRREKARDAVVLTVWLWLTKRETNPRFNSEELFSIHVADFYTGCADDRRWLDPAAAVFRCPSAKWRFRPSFGRRMALGNLGTDAMAKDEGVFKFKFQMAVMRGKQGFKSGVNFKLLKVPISKFEILLPKGNLLKRPLAMGQSMAKAAEGCRSSDVIILYWAFQATCASRRSSKVVSELRRVHADVILSGSRLPVQICHRRLVTTGIAKLGFVLRRANKRLLAEIMSCHIDNGPSGSGQGPKRLFFCKHLLDINVRGSRCNFVCKKELEDCKMPSSPLTRRSPATELKVESAHKRGHSFESKYSPKPKDDDLLLFNEVQNRERENFLLHSFDDFDESISKLKYFSDFSLGITIPARTKRSDLLDADGEKNDYDWLLTPPDTPLFPSLDDDVSQSANASRGRTISQPISIPNTSMSARPNRTSESPHRLSSSPKSNYGVSRPRSRPSSVPRSSPPPILRPATPSRGPSTPPTKPSSSTQLFLTPQRMSTGSSVQTFTNKRGMSPAKVNRGNSASPKLRGWQSNLPGFSTNVPPNLRTSLTDQSATRVRGSSPVSGNRRGPVPKYGRQSLSPSSRSTISPRNSEGDEFSSISKPSTTSSHEDDAQSHASAGVFLNAATRKCRDYAHNRAMGFSKKPSGSFSASSAPKRSFDFARRQTDHHRTPQYMFRPLLSSVPASTFYSAKTNSVHGPMLSRNSSLTTSSNASSDQGASFVLDLEDTDHDQSDLTCKWDGTKIHGFQEEIFVLDKLDEVSEDICYETGKCQSNIGIFDEGMSGKVNSKLDNSMANVGVAVNTVAYEDSSFADEVSDNDAGKKMSTCLKCGKYFDLMDTNVCQECLPSYCLVSSKESETDATSQDINSVEKSSICLKCGKSFTVMDMIKDVCQECNAIHGSIAYKASGTRQVAARDDPNDTPRNEIQRKMGMYVPPNSRHHSTLEQQEQISEGPVTDFSMDSRVHLMTHKTKKNLSEQEIFIPNELNDCCKCESPQSVPTPCSNDGVEGTGIAILLTNASSSRKHHIVQGNSSLTNILYTEPSYGVDSHIIKRSLGKDSSSSSSVELGPSEQTDMLILHQLRNRKDEMDDVRCESHITSNSDLDKFSAIDRSPYNEIETDQVFSRVNLGLENNVENLILNAQKPENSSGGLDLSGLKHSSTEQAAISTDESCYASSYLASSGILLQLGEENTLQMHDSSISGDPGRSCISYQNMDDVCLHNSEGGNEKMEKRTTNQDTPLIEDNYMVTDKVCETQDKIFDVATSSLPIVTLDQQNEIVSCQDAQIDFTPVEMTLCVDLEDCISIPLDKDVLPSELESKFSQDSSFEEPVTIEFPEKQVHRCFTLEEATDTILFCSSIVHDIGYKAATIAVDKEFAVRDSLHRPITFLGSTISNHKDFQKASSGRTRSPKRIKRKKQETADKMTSIELTKNVANSEITSCDNKVTNTIDSAKPPKLESKCNCTVM</sequence>
<feature type="compositionally biased region" description="Basic and acidic residues" evidence="1">
    <location>
        <begin position="297"/>
        <end position="310"/>
    </location>
</feature>
<name>A0A8J5F6H1_ZINOF</name>
<comment type="caution">
    <text evidence="2">The sequence shown here is derived from an EMBL/GenBank/DDBJ whole genome shotgun (WGS) entry which is preliminary data.</text>
</comment>
<feature type="compositionally biased region" description="Basic residues" evidence="1">
    <location>
        <begin position="1405"/>
        <end position="1414"/>
    </location>
</feature>
<feature type="compositionally biased region" description="Low complexity" evidence="1">
    <location>
        <begin position="577"/>
        <end position="590"/>
    </location>
</feature>
<dbReference type="GO" id="GO:0055028">
    <property type="term" value="C:cortical microtubule"/>
    <property type="evidence" value="ECO:0007669"/>
    <property type="project" value="TreeGrafter"/>
</dbReference>
<evidence type="ECO:0000313" key="3">
    <source>
        <dbReference type="Proteomes" id="UP000734854"/>
    </source>
</evidence>
<feature type="compositionally biased region" description="Low complexity" evidence="1">
    <location>
        <begin position="448"/>
        <end position="460"/>
    </location>
</feature>
<keyword evidence="3" id="KW-1185">Reference proteome</keyword>